<dbReference type="SUPFAM" id="SSF52283">
    <property type="entry name" value="Formate/glycerate dehydrogenase catalytic domain-like"/>
    <property type="match status" value="1"/>
</dbReference>
<evidence type="ECO:0000256" key="4">
    <source>
        <dbReference type="RuleBase" id="RU003719"/>
    </source>
</evidence>
<evidence type="ECO:0000256" key="2">
    <source>
        <dbReference type="ARBA" id="ARBA00023002"/>
    </source>
</evidence>
<dbReference type="Gene3D" id="3.40.50.720">
    <property type="entry name" value="NAD(P)-binding Rossmann-like Domain"/>
    <property type="match status" value="2"/>
</dbReference>
<evidence type="ECO:0000259" key="6">
    <source>
        <dbReference type="Pfam" id="PF02826"/>
    </source>
</evidence>
<organism evidence="7 8">
    <name type="scientific">Amycolatopsis taiwanensis</name>
    <dbReference type="NCBI Taxonomy" id="342230"/>
    <lineage>
        <taxon>Bacteria</taxon>
        <taxon>Bacillati</taxon>
        <taxon>Actinomycetota</taxon>
        <taxon>Actinomycetes</taxon>
        <taxon>Pseudonocardiales</taxon>
        <taxon>Pseudonocardiaceae</taxon>
        <taxon>Amycolatopsis</taxon>
    </lineage>
</organism>
<dbReference type="InterPro" id="IPR006139">
    <property type="entry name" value="D-isomer_2_OHA_DH_cat_dom"/>
</dbReference>
<feature type="domain" description="D-isomer specific 2-hydroxyacid dehydrogenase catalytic" evidence="5">
    <location>
        <begin position="23"/>
        <end position="310"/>
    </location>
</feature>
<evidence type="ECO:0000256" key="3">
    <source>
        <dbReference type="ARBA" id="ARBA00023027"/>
    </source>
</evidence>
<dbReference type="PROSITE" id="PS00671">
    <property type="entry name" value="D_2_HYDROXYACID_DH_3"/>
    <property type="match status" value="1"/>
</dbReference>
<dbReference type="InterPro" id="IPR029753">
    <property type="entry name" value="D-isomer_DH_CS"/>
</dbReference>
<gene>
    <name evidence="7" type="ORF">Atai01_83110</name>
</gene>
<keyword evidence="8" id="KW-1185">Reference proteome</keyword>
<reference evidence="7" key="1">
    <citation type="submission" date="2023-03" db="EMBL/GenBank/DDBJ databases">
        <title>Amycolatopsis taiwanensis NBRC 103393.</title>
        <authorList>
            <person name="Ichikawa N."/>
            <person name="Sato H."/>
            <person name="Tonouchi N."/>
        </authorList>
    </citation>
    <scope>NUCLEOTIDE SEQUENCE</scope>
    <source>
        <strain evidence="7">NBRC 103393</strain>
    </source>
</reference>
<evidence type="ECO:0000256" key="1">
    <source>
        <dbReference type="ARBA" id="ARBA00005854"/>
    </source>
</evidence>
<evidence type="ECO:0000313" key="8">
    <source>
        <dbReference type="Proteomes" id="UP001165136"/>
    </source>
</evidence>
<dbReference type="Proteomes" id="UP001165136">
    <property type="component" value="Unassembled WGS sequence"/>
</dbReference>
<evidence type="ECO:0000259" key="5">
    <source>
        <dbReference type="Pfam" id="PF00389"/>
    </source>
</evidence>
<keyword evidence="2 4" id="KW-0560">Oxidoreductase</keyword>
<dbReference type="GO" id="GO:0005829">
    <property type="term" value="C:cytosol"/>
    <property type="evidence" value="ECO:0007669"/>
    <property type="project" value="TreeGrafter"/>
</dbReference>
<accession>A0A9W6VLQ4</accession>
<dbReference type="Pfam" id="PF00389">
    <property type="entry name" value="2-Hacid_dh"/>
    <property type="match status" value="1"/>
</dbReference>
<dbReference type="InterPro" id="IPR006140">
    <property type="entry name" value="D-isomer_DH_NAD-bd"/>
</dbReference>
<dbReference type="GO" id="GO:0030267">
    <property type="term" value="F:glyoxylate reductase (NADPH) activity"/>
    <property type="evidence" value="ECO:0007669"/>
    <property type="project" value="TreeGrafter"/>
</dbReference>
<dbReference type="GO" id="GO:0051287">
    <property type="term" value="F:NAD binding"/>
    <property type="evidence" value="ECO:0007669"/>
    <property type="project" value="InterPro"/>
</dbReference>
<dbReference type="EMBL" id="BSTI01000045">
    <property type="protein sequence ID" value="GLY71692.1"/>
    <property type="molecule type" value="Genomic_DNA"/>
</dbReference>
<protein>
    <submittedName>
        <fullName evidence="7">D-glycerate dehydrogenase</fullName>
    </submittedName>
</protein>
<dbReference type="PROSITE" id="PS00670">
    <property type="entry name" value="D_2_HYDROXYACID_DH_2"/>
    <property type="match status" value="1"/>
</dbReference>
<dbReference type="InterPro" id="IPR036291">
    <property type="entry name" value="NAD(P)-bd_dom_sf"/>
</dbReference>
<name>A0A9W6VLQ4_9PSEU</name>
<evidence type="ECO:0000313" key="7">
    <source>
        <dbReference type="EMBL" id="GLY71692.1"/>
    </source>
</evidence>
<dbReference type="PANTHER" id="PTHR10996:SF178">
    <property type="entry name" value="2-HYDROXYACID DEHYDROGENASE YGL185C-RELATED"/>
    <property type="match status" value="1"/>
</dbReference>
<dbReference type="GO" id="GO:0016618">
    <property type="term" value="F:hydroxypyruvate reductase [NAD(P)H] activity"/>
    <property type="evidence" value="ECO:0007669"/>
    <property type="project" value="TreeGrafter"/>
</dbReference>
<keyword evidence="3" id="KW-0520">NAD</keyword>
<dbReference type="AlphaFoldDB" id="A0A9W6VLQ4"/>
<dbReference type="InterPro" id="IPR050223">
    <property type="entry name" value="D-isomer_2-hydroxyacid_DH"/>
</dbReference>
<dbReference type="SUPFAM" id="SSF51735">
    <property type="entry name" value="NAD(P)-binding Rossmann-fold domains"/>
    <property type="match status" value="1"/>
</dbReference>
<dbReference type="Pfam" id="PF02826">
    <property type="entry name" value="2-Hacid_dh_C"/>
    <property type="match status" value="1"/>
</dbReference>
<proteinExistence type="inferred from homology"/>
<comment type="similarity">
    <text evidence="1 4">Belongs to the D-isomer specific 2-hydroxyacid dehydrogenase family.</text>
</comment>
<sequence>MLACLSAYDDALVRELAGTAEPEIRIASGGGDRDELRDLVSDADIVIADAARRYLLDRTAISAMTRCRFIQQPAAGYDSIDVEQAAAQGIPVANTPGRNAPAVADWVIMATLNLLRDGVAAHNAMRAGTPYAAELRTELGELTVGLVGMGAVARAVTARLSGFGSRVHYTTRRGVDVPGAHAVPLDRLLAESDVISLHLPLTAATRHLFGAAEFARMKPGAILVNSARGGLIDTAALVAGLRAGRPAAAALDVFESEPLDPRSPLRGLDNVYLSPHIGANSQQSRVRVRQAVAENLRRVLAGQAPRDVVNGVIQNVCG</sequence>
<feature type="domain" description="D-isomer specific 2-hydroxyacid dehydrogenase NAD-binding" evidence="6">
    <location>
        <begin position="109"/>
        <end position="278"/>
    </location>
</feature>
<dbReference type="CDD" id="cd12175">
    <property type="entry name" value="2-Hacid_dh_11"/>
    <property type="match status" value="1"/>
</dbReference>
<dbReference type="PANTHER" id="PTHR10996">
    <property type="entry name" value="2-HYDROXYACID DEHYDROGENASE-RELATED"/>
    <property type="match status" value="1"/>
</dbReference>
<comment type="caution">
    <text evidence="7">The sequence shown here is derived from an EMBL/GenBank/DDBJ whole genome shotgun (WGS) entry which is preliminary data.</text>
</comment>